<dbReference type="PANTHER" id="PTHR37431">
    <property type="entry name" value="PROTEIN CBG06927"/>
    <property type="match status" value="1"/>
</dbReference>
<dbReference type="AlphaFoldDB" id="A0AAF3EAW0"/>
<feature type="domain" description="T20D4.11-like" evidence="1">
    <location>
        <begin position="14"/>
        <end position="169"/>
    </location>
</feature>
<name>A0AAF3EAW0_9BILA</name>
<proteinExistence type="predicted"/>
<accession>A0AAF3EAW0</accession>
<protein>
    <submittedName>
        <fullName evidence="3">DUF19 domain-containing protein</fullName>
    </submittedName>
</protein>
<evidence type="ECO:0000313" key="3">
    <source>
        <dbReference type="WBParaSite" id="MBELARI_LOCUS11071"/>
    </source>
</evidence>
<dbReference type="InterPro" id="IPR002542">
    <property type="entry name" value="T20D4.11-like_dom"/>
</dbReference>
<reference evidence="3" key="1">
    <citation type="submission" date="2024-02" db="UniProtKB">
        <authorList>
            <consortium name="WormBaseParasite"/>
        </authorList>
    </citation>
    <scope>IDENTIFICATION</scope>
</reference>
<dbReference type="PANTHER" id="PTHR37431:SF6">
    <property type="entry name" value="PROTEIN CBG06927"/>
    <property type="match status" value="1"/>
</dbReference>
<keyword evidence="2" id="KW-1185">Reference proteome</keyword>
<organism evidence="2 3">
    <name type="scientific">Mesorhabditis belari</name>
    <dbReference type="NCBI Taxonomy" id="2138241"/>
    <lineage>
        <taxon>Eukaryota</taxon>
        <taxon>Metazoa</taxon>
        <taxon>Ecdysozoa</taxon>
        <taxon>Nematoda</taxon>
        <taxon>Chromadorea</taxon>
        <taxon>Rhabditida</taxon>
        <taxon>Rhabditina</taxon>
        <taxon>Rhabditomorpha</taxon>
        <taxon>Rhabditoidea</taxon>
        <taxon>Rhabditidae</taxon>
        <taxon>Mesorhabditinae</taxon>
        <taxon>Mesorhabditis</taxon>
    </lineage>
</organism>
<dbReference type="WBParaSite" id="MBELARI_LOCUS11071">
    <property type="protein sequence ID" value="MBELARI_LOCUS11071"/>
    <property type="gene ID" value="MBELARI_LOCUS11071"/>
</dbReference>
<sequence>MSTTPLPTHKSPKCDYASEQKVNVCLQPMLKFAAQLQSDTGMQLPVQGRHVFAQLCTIYKEFKSCVKDLECDSLSEDAVDASYGYMCGSGQALFEQHAACFAQVEVEKEYISCKIAATQAIAEAQKSKSKSTEAYLSEMCRAMDGYLRCSHPIILAHCGPEAWKLVSTVTADSLGVTMPDCDMHSALL</sequence>
<dbReference type="Proteomes" id="UP000887575">
    <property type="component" value="Unassembled WGS sequence"/>
</dbReference>
<evidence type="ECO:0000313" key="2">
    <source>
        <dbReference type="Proteomes" id="UP000887575"/>
    </source>
</evidence>
<dbReference type="Pfam" id="PF01579">
    <property type="entry name" value="DUF19"/>
    <property type="match status" value="1"/>
</dbReference>
<evidence type="ECO:0000259" key="1">
    <source>
        <dbReference type="Pfam" id="PF01579"/>
    </source>
</evidence>